<dbReference type="AlphaFoldDB" id="A0A7D9HYX6"/>
<reference evidence="1" key="1">
    <citation type="submission" date="2020-04" db="EMBL/GenBank/DDBJ databases">
        <authorList>
            <person name="Alioto T."/>
            <person name="Alioto T."/>
            <person name="Gomez Garrido J."/>
        </authorList>
    </citation>
    <scope>NUCLEOTIDE SEQUENCE</scope>
    <source>
        <strain evidence="1">A484AB</strain>
    </source>
</reference>
<protein>
    <submittedName>
        <fullName evidence="1">Uncharacterized protein</fullName>
    </submittedName>
</protein>
<evidence type="ECO:0000313" key="2">
    <source>
        <dbReference type="Proteomes" id="UP001152795"/>
    </source>
</evidence>
<evidence type="ECO:0000313" key="1">
    <source>
        <dbReference type="EMBL" id="CAB3993747.1"/>
    </source>
</evidence>
<dbReference type="Proteomes" id="UP001152795">
    <property type="component" value="Unassembled WGS sequence"/>
</dbReference>
<comment type="caution">
    <text evidence="1">The sequence shown here is derived from an EMBL/GenBank/DDBJ whole genome shotgun (WGS) entry which is preliminary data.</text>
</comment>
<organism evidence="1 2">
    <name type="scientific">Paramuricea clavata</name>
    <name type="common">Red gorgonian</name>
    <name type="synonym">Violescent sea-whip</name>
    <dbReference type="NCBI Taxonomy" id="317549"/>
    <lineage>
        <taxon>Eukaryota</taxon>
        <taxon>Metazoa</taxon>
        <taxon>Cnidaria</taxon>
        <taxon>Anthozoa</taxon>
        <taxon>Octocorallia</taxon>
        <taxon>Malacalcyonacea</taxon>
        <taxon>Plexauridae</taxon>
        <taxon>Paramuricea</taxon>
    </lineage>
</organism>
<proteinExistence type="predicted"/>
<keyword evidence="2" id="KW-1185">Reference proteome</keyword>
<dbReference type="EMBL" id="CACRXK020002323">
    <property type="protein sequence ID" value="CAB3993747.1"/>
    <property type="molecule type" value="Genomic_DNA"/>
</dbReference>
<name>A0A7D9HYX6_PARCT</name>
<dbReference type="OrthoDB" id="5977605at2759"/>
<gene>
    <name evidence="1" type="ORF">PACLA_8A057224</name>
</gene>
<sequence length="306" mass="34836">MGKPKQADPEPELRKGLLYEMLFFMFLQGMDMGAAFNIWLEGRQAYDAYGKILNYKNTTNTTNPYKPKAVSYCTTTEWDMEKLHELYDLYNTVLMIYLVCLALAGLVFFLHFCMWLIAIILSLTKIDFMTEHMPQLVKGKAIFAVTESFFQDIPISCIAIELYLLRRGRDGLICYLCTHIPTCTKADHLDDLLSTSSGKLSFLLFAVALTTTWKGLTFMFRFTRTGVLDIFIIRALVSLFAAGIYNIVILTPAMVLLKYRYYTLPGVTKGFFADIIDRVMIIGALMWVIVLMGGCCCPLMSMIKLD</sequence>
<accession>A0A7D9HYX6</accession>